<gene>
    <name evidence="2" type="ORF">Ate02nite_34540</name>
</gene>
<feature type="domain" description="DUF4037" evidence="1">
    <location>
        <begin position="163"/>
        <end position="261"/>
    </location>
</feature>
<evidence type="ECO:0000313" key="2">
    <source>
        <dbReference type="EMBL" id="GIF20724.1"/>
    </source>
</evidence>
<reference evidence="2" key="1">
    <citation type="submission" date="2021-01" db="EMBL/GenBank/DDBJ databases">
        <title>Whole genome shotgun sequence of Actinoplanes tereljensis NBRC 105297.</title>
        <authorList>
            <person name="Komaki H."/>
            <person name="Tamura T."/>
        </authorList>
    </citation>
    <scope>NUCLEOTIDE SEQUENCE</scope>
    <source>
        <strain evidence="2">NBRC 105297</strain>
    </source>
</reference>
<dbReference type="EMBL" id="BOMY01000022">
    <property type="protein sequence ID" value="GIF20724.1"/>
    <property type="molecule type" value="Genomic_DNA"/>
</dbReference>
<dbReference type="Proteomes" id="UP000623608">
    <property type="component" value="Unassembled WGS sequence"/>
</dbReference>
<dbReference type="AlphaFoldDB" id="A0A919NL11"/>
<proteinExistence type="predicted"/>
<evidence type="ECO:0000259" key="1">
    <source>
        <dbReference type="Pfam" id="PF13228"/>
    </source>
</evidence>
<sequence>MIESPSGITLSGLAASASGRAASEGAGAKISAAETTIVARRRRVLLITARLIGSSGCGSDVPPGFATEDAPGVRVVPLVGMNGIEIARRYYFDEVAPGLAGVPHAAALLGPGSEVLGYDDEVSPDHDFGPRVQVFRPGRDTVGEFFTGILGFDPGAGVTVADWLLTPTQLLASLTRGAVFHDPAGSLARRRDALAWYPDDVWRYALAAGWLKVSQEEAFVARTGSTGDDLGSRLLAARLTRELVRLAFLISRCWAPYGKWLGRAFAELPIATSVGPALAAALAAPSWPDREASIGTAMSTLATATNELGLCPPLDPSPRQFYNRDIRVLQADRYTIALSAEITDPTLRGVLERVGVRHGVIPRLPGTIDQAVDSTDLLGDPARFRAAAPLLGLG</sequence>
<organism evidence="2 3">
    <name type="scientific">Paractinoplanes tereljensis</name>
    <dbReference type="NCBI Taxonomy" id="571912"/>
    <lineage>
        <taxon>Bacteria</taxon>
        <taxon>Bacillati</taxon>
        <taxon>Actinomycetota</taxon>
        <taxon>Actinomycetes</taxon>
        <taxon>Micromonosporales</taxon>
        <taxon>Micromonosporaceae</taxon>
        <taxon>Paractinoplanes</taxon>
    </lineage>
</organism>
<name>A0A919NL11_9ACTN</name>
<dbReference type="InterPro" id="IPR025117">
    <property type="entry name" value="DUF4037"/>
</dbReference>
<protein>
    <recommendedName>
        <fullName evidence="1">DUF4037 domain-containing protein</fullName>
    </recommendedName>
</protein>
<accession>A0A919NL11</accession>
<comment type="caution">
    <text evidence="2">The sequence shown here is derived from an EMBL/GenBank/DDBJ whole genome shotgun (WGS) entry which is preliminary data.</text>
</comment>
<evidence type="ECO:0000313" key="3">
    <source>
        <dbReference type="Proteomes" id="UP000623608"/>
    </source>
</evidence>
<dbReference type="Pfam" id="PF13228">
    <property type="entry name" value="DUF4037"/>
    <property type="match status" value="1"/>
</dbReference>
<keyword evidence="3" id="KW-1185">Reference proteome</keyword>